<organism evidence="2 3">
    <name type="scientific">Hondaea fermentalgiana</name>
    <dbReference type="NCBI Taxonomy" id="2315210"/>
    <lineage>
        <taxon>Eukaryota</taxon>
        <taxon>Sar</taxon>
        <taxon>Stramenopiles</taxon>
        <taxon>Bigyra</taxon>
        <taxon>Labyrinthulomycetes</taxon>
        <taxon>Thraustochytrida</taxon>
        <taxon>Thraustochytriidae</taxon>
        <taxon>Hondaea</taxon>
    </lineage>
</organism>
<dbReference type="PANTHER" id="PTHR42870:SF2">
    <property type="entry name" value="LIPID-TRANSFER PROTEIN, PUTATIVE-RELATED"/>
    <property type="match status" value="1"/>
</dbReference>
<dbReference type="InParanoid" id="A0A2R5G4H2"/>
<evidence type="ECO:0000313" key="2">
    <source>
        <dbReference type="EMBL" id="GBG25209.1"/>
    </source>
</evidence>
<keyword evidence="3" id="KW-1185">Reference proteome</keyword>
<dbReference type="CDD" id="cd00829">
    <property type="entry name" value="SCP-x_thiolase"/>
    <property type="match status" value="1"/>
</dbReference>
<dbReference type="GO" id="GO:0016747">
    <property type="term" value="F:acyltransferase activity, transferring groups other than amino-acyl groups"/>
    <property type="evidence" value="ECO:0007669"/>
    <property type="project" value="InterPro"/>
</dbReference>
<gene>
    <name evidence="2" type="ORF">FCC1311_055551</name>
</gene>
<dbReference type="InterPro" id="IPR002155">
    <property type="entry name" value="Thiolase"/>
</dbReference>
<dbReference type="InterPro" id="IPR055140">
    <property type="entry name" value="Thiolase_C_2"/>
</dbReference>
<reference evidence="2 3" key="1">
    <citation type="submission" date="2017-12" db="EMBL/GenBank/DDBJ databases">
        <title>Sequencing, de novo assembly and annotation of complete genome of a new Thraustochytrid species, strain FCC1311.</title>
        <authorList>
            <person name="Sedici K."/>
            <person name="Godart F."/>
            <person name="Aiese Cigliano R."/>
            <person name="Sanseverino W."/>
            <person name="Barakat M."/>
            <person name="Ortet P."/>
            <person name="Marechal E."/>
            <person name="Cagnac O."/>
            <person name="Amato A."/>
        </authorList>
    </citation>
    <scope>NUCLEOTIDE SEQUENCE [LARGE SCALE GENOMIC DNA]</scope>
</reference>
<dbReference type="EMBL" id="BEYU01000012">
    <property type="protein sequence ID" value="GBG25209.1"/>
    <property type="molecule type" value="Genomic_DNA"/>
</dbReference>
<dbReference type="PIRSF" id="PIRSF000429">
    <property type="entry name" value="Ac-CoA_Ac_transf"/>
    <property type="match status" value="1"/>
</dbReference>
<dbReference type="SUPFAM" id="SSF53901">
    <property type="entry name" value="Thiolase-like"/>
    <property type="match status" value="2"/>
</dbReference>
<protein>
    <submittedName>
        <fullName evidence="2">Non-specific lipid-transfer protein</fullName>
    </submittedName>
</protein>
<dbReference type="Gene3D" id="3.40.47.10">
    <property type="match status" value="1"/>
</dbReference>
<dbReference type="AlphaFoldDB" id="A0A2R5G4H2"/>
<dbReference type="InterPro" id="IPR016039">
    <property type="entry name" value="Thiolase-like"/>
</dbReference>
<dbReference type="Proteomes" id="UP000241890">
    <property type="component" value="Unassembled WGS sequence"/>
</dbReference>
<dbReference type="Pfam" id="PF22691">
    <property type="entry name" value="Thiolase_C_1"/>
    <property type="match status" value="1"/>
</dbReference>
<name>A0A2R5G4H2_9STRA</name>
<proteinExistence type="predicted"/>
<comment type="caution">
    <text evidence="2">The sequence shown here is derived from an EMBL/GenBank/DDBJ whole genome shotgun (WGS) entry which is preliminary data.</text>
</comment>
<feature type="domain" description="Thiolase C-terminal" evidence="1">
    <location>
        <begin position="264"/>
        <end position="399"/>
    </location>
</feature>
<accession>A0A2R5G4H2</accession>
<dbReference type="PANTHER" id="PTHR42870">
    <property type="entry name" value="ACETYL-COA C-ACETYLTRANSFERASE"/>
    <property type="match status" value="1"/>
</dbReference>
<sequence length="418" mass="44579">MPRLAQTVRVVGCGATKLGNRLGRSAGSLMAEAVQGALSSARLELDDLDGLIAVPSMSDPHLMEAHYLATKIGLLPKKNFLVRTIDTGGAGPVTALLEGRRMIEAENCQAVVIAAGDAVSSLSTEEFLRRADAGIGCDRLPSPAIPNGYGLITDWHAKTYGVTREQLAKVPCLMSHQASKHPHAITRRRYTVEEVLESPQITPQLNLLECARRMDGAGAIIVASSRFLEKRGLLNKGNHGNGDVVILSGGEASGPLSPPVVIDETMFSCEQAAQSAYYEAQVRPDEIDFFGLYDCFPICFLRAIEAVGICPKGQGGRWIDEQYERILADENYVLPVNTHGGLLSFGAPWEAPAIFAVIEAVRQLNGVAGAQQVAEDCRRALVYGNGGIFSSSAVAILSKPIQFNKTQAAAGVASSPKL</sequence>
<evidence type="ECO:0000259" key="1">
    <source>
        <dbReference type="Pfam" id="PF22691"/>
    </source>
</evidence>
<dbReference type="OrthoDB" id="542135at2759"/>
<evidence type="ECO:0000313" key="3">
    <source>
        <dbReference type="Proteomes" id="UP000241890"/>
    </source>
</evidence>